<evidence type="ECO:0000313" key="9">
    <source>
        <dbReference type="Proteomes" id="UP000326950"/>
    </source>
</evidence>
<comment type="pathway">
    <text evidence="2">Amino-acid biosynthesis; L-cysteine biosynthesis; L-cysteine from L-homocysteine and L-serine: step 1/2.</text>
</comment>
<dbReference type="GO" id="GO:0004122">
    <property type="term" value="F:cystathionine beta-synthase activity"/>
    <property type="evidence" value="ECO:0007669"/>
    <property type="project" value="UniProtKB-EC"/>
</dbReference>
<dbReference type="InterPro" id="IPR001926">
    <property type="entry name" value="TrpB-like_PALP"/>
</dbReference>
<gene>
    <name evidence="8" type="ORF">BDV40DRAFT_304191</name>
</gene>
<organism evidence="8 9">
    <name type="scientific">Aspergillus tamarii</name>
    <dbReference type="NCBI Taxonomy" id="41984"/>
    <lineage>
        <taxon>Eukaryota</taxon>
        <taxon>Fungi</taxon>
        <taxon>Dikarya</taxon>
        <taxon>Ascomycota</taxon>
        <taxon>Pezizomycotina</taxon>
        <taxon>Eurotiomycetes</taxon>
        <taxon>Eurotiomycetidae</taxon>
        <taxon>Eurotiales</taxon>
        <taxon>Aspergillaceae</taxon>
        <taxon>Aspergillus</taxon>
        <taxon>Aspergillus subgen. Circumdati</taxon>
    </lineage>
</organism>
<evidence type="ECO:0000256" key="6">
    <source>
        <dbReference type="ARBA" id="ARBA00047490"/>
    </source>
</evidence>
<reference evidence="8 9" key="1">
    <citation type="submission" date="2019-04" db="EMBL/GenBank/DDBJ databases">
        <title>Friends and foes A comparative genomics study of 23 Aspergillus species from section Flavi.</title>
        <authorList>
            <consortium name="DOE Joint Genome Institute"/>
            <person name="Kjaerbolling I."/>
            <person name="Vesth T."/>
            <person name="Frisvad J.C."/>
            <person name="Nybo J.L."/>
            <person name="Theobald S."/>
            <person name="Kildgaard S."/>
            <person name="Isbrandt T."/>
            <person name="Kuo A."/>
            <person name="Sato A."/>
            <person name="Lyhne E.K."/>
            <person name="Kogle M.E."/>
            <person name="Wiebenga A."/>
            <person name="Kun R.S."/>
            <person name="Lubbers R.J."/>
            <person name="Makela M.R."/>
            <person name="Barry K."/>
            <person name="Chovatia M."/>
            <person name="Clum A."/>
            <person name="Daum C."/>
            <person name="Haridas S."/>
            <person name="He G."/>
            <person name="LaButti K."/>
            <person name="Lipzen A."/>
            <person name="Mondo S."/>
            <person name="Riley R."/>
            <person name="Salamov A."/>
            <person name="Simmons B.A."/>
            <person name="Magnuson J.K."/>
            <person name="Henrissat B."/>
            <person name="Mortensen U.H."/>
            <person name="Larsen T.O."/>
            <person name="Devries R.P."/>
            <person name="Grigoriev I.V."/>
            <person name="Machida M."/>
            <person name="Baker S.E."/>
            <person name="Andersen M.R."/>
        </authorList>
    </citation>
    <scope>NUCLEOTIDE SEQUENCE [LARGE SCALE GENOMIC DNA]</scope>
    <source>
        <strain evidence="8 9">CBS 117626</strain>
    </source>
</reference>
<dbReference type="EMBL" id="ML738695">
    <property type="protein sequence ID" value="KAE8158445.1"/>
    <property type="molecule type" value="Genomic_DNA"/>
</dbReference>
<accession>A0A5N6UIK3</accession>
<dbReference type="InterPro" id="IPR001216">
    <property type="entry name" value="P-phosphate_BS"/>
</dbReference>
<keyword evidence="5" id="KW-0663">Pyridoxal phosphate</keyword>
<evidence type="ECO:0000313" key="8">
    <source>
        <dbReference type="EMBL" id="KAE8158445.1"/>
    </source>
</evidence>
<evidence type="ECO:0000256" key="3">
    <source>
        <dbReference type="ARBA" id="ARBA00007103"/>
    </source>
</evidence>
<protein>
    <recommendedName>
        <fullName evidence="4">cystathionine beta-synthase</fullName>
        <ecNumber evidence="4">4.2.1.22</ecNumber>
    </recommendedName>
</protein>
<dbReference type="Gene3D" id="3.40.50.1100">
    <property type="match status" value="2"/>
</dbReference>
<sequence>MASPYLGQLLSGSVADHIGATPLVQLNRLPASFGIKARVCAKLEYFNAGGSIKDRIAKRMVEQAEKDGLIKPGDTLIEASSGNTGIAIALMAATKGYKCIITLSEKMSLEKEQILNALGAKVVRTPAGLPIESPNSILSVARRLNKEIPNSWILDQYNNPENPRAHEFAGTGGTVTGLTRGLKKKSHDVFVIGVDPVGSILAHPEALNEKKGEYKVEGIGYDFVPGVLEQTTPDLWVKTTDQNSFQMARRLIREEGLLCGGSSGAALAGLIQFLQLRPDFNVEDKTIVLVFADSLRNYLTKFADDAWMEQNGFVLNAVDS</sequence>
<evidence type="ECO:0000256" key="1">
    <source>
        <dbReference type="ARBA" id="ARBA00001933"/>
    </source>
</evidence>
<dbReference type="InterPro" id="IPR036052">
    <property type="entry name" value="TrpB-like_PALP_sf"/>
</dbReference>
<keyword evidence="9" id="KW-1185">Reference proteome</keyword>
<evidence type="ECO:0000256" key="2">
    <source>
        <dbReference type="ARBA" id="ARBA00005003"/>
    </source>
</evidence>
<dbReference type="AlphaFoldDB" id="A0A5N6UIK3"/>
<evidence type="ECO:0000256" key="5">
    <source>
        <dbReference type="ARBA" id="ARBA00022898"/>
    </source>
</evidence>
<dbReference type="PROSITE" id="PS00901">
    <property type="entry name" value="CYS_SYNTHASE"/>
    <property type="match status" value="1"/>
</dbReference>
<comment type="similarity">
    <text evidence="3">Belongs to the cysteine synthase/cystathionine beta-synthase family.</text>
</comment>
<dbReference type="OrthoDB" id="728at2759"/>
<feature type="domain" description="Tryptophan synthase beta chain-like PALP" evidence="7">
    <location>
        <begin position="169"/>
        <end position="292"/>
    </location>
</feature>
<evidence type="ECO:0000259" key="7">
    <source>
        <dbReference type="Pfam" id="PF00291"/>
    </source>
</evidence>
<dbReference type="Proteomes" id="UP000326950">
    <property type="component" value="Unassembled WGS sequence"/>
</dbReference>
<dbReference type="Pfam" id="PF00291">
    <property type="entry name" value="PALP"/>
    <property type="match status" value="2"/>
</dbReference>
<proteinExistence type="inferred from homology"/>
<dbReference type="FunFam" id="3.40.50.1100:FF:000118">
    <property type="entry name" value="Related to CYS4-cystathionine beta-synthase"/>
    <property type="match status" value="1"/>
</dbReference>
<dbReference type="InterPro" id="IPR050214">
    <property type="entry name" value="Cys_Synth/Cystath_Beta-Synth"/>
</dbReference>
<dbReference type="FunFam" id="3.40.50.1100:FF:000003">
    <property type="entry name" value="Cystathionine beta-synthase"/>
    <property type="match status" value="1"/>
</dbReference>
<evidence type="ECO:0000256" key="4">
    <source>
        <dbReference type="ARBA" id="ARBA00012041"/>
    </source>
</evidence>
<dbReference type="CDD" id="cd01561">
    <property type="entry name" value="CBS_like"/>
    <property type="match status" value="1"/>
</dbReference>
<name>A0A5N6UIK3_ASPTM</name>
<comment type="catalytic activity">
    <reaction evidence="6">
        <text>L-homocysteine + L-serine = L,L-cystathionine + H2O</text>
        <dbReference type="Rhea" id="RHEA:10112"/>
        <dbReference type="ChEBI" id="CHEBI:15377"/>
        <dbReference type="ChEBI" id="CHEBI:33384"/>
        <dbReference type="ChEBI" id="CHEBI:58161"/>
        <dbReference type="ChEBI" id="CHEBI:58199"/>
        <dbReference type="EC" id="4.2.1.22"/>
    </reaction>
</comment>
<feature type="domain" description="Tryptophan synthase beta chain-like PALP" evidence="7">
    <location>
        <begin position="15"/>
        <end position="166"/>
    </location>
</feature>
<dbReference type="PANTHER" id="PTHR10314">
    <property type="entry name" value="CYSTATHIONINE BETA-SYNTHASE"/>
    <property type="match status" value="1"/>
</dbReference>
<dbReference type="EC" id="4.2.1.22" evidence="4"/>
<comment type="cofactor">
    <cofactor evidence="1">
        <name>pyridoxal 5'-phosphate</name>
        <dbReference type="ChEBI" id="CHEBI:597326"/>
    </cofactor>
</comment>
<dbReference type="GO" id="GO:0006535">
    <property type="term" value="P:cysteine biosynthetic process from serine"/>
    <property type="evidence" value="ECO:0007669"/>
    <property type="project" value="InterPro"/>
</dbReference>
<dbReference type="SUPFAM" id="SSF53686">
    <property type="entry name" value="Tryptophan synthase beta subunit-like PLP-dependent enzymes"/>
    <property type="match status" value="1"/>
</dbReference>